<name>A0A447IAL6_9HYPH</name>
<dbReference type="SMART" id="SM00052">
    <property type="entry name" value="EAL"/>
    <property type="match status" value="1"/>
</dbReference>
<dbReference type="Pfam" id="PF00563">
    <property type="entry name" value="EAL"/>
    <property type="match status" value="1"/>
</dbReference>
<evidence type="ECO:0000313" key="4">
    <source>
        <dbReference type="Proteomes" id="UP000268844"/>
    </source>
</evidence>
<dbReference type="CDD" id="cd01948">
    <property type="entry name" value="EAL"/>
    <property type="match status" value="1"/>
</dbReference>
<dbReference type="PANTHER" id="PTHR44757">
    <property type="entry name" value="DIGUANYLATE CYCLASE DGCP"/>
    <property type="match status" value="1"/>
</dbReference>
<dbReference type="NCBIfam" id="TIGR00254">
    <property type="entry name" value="GGDEF"/>
    <property type="match status" value="1"/>
</dbReference>
<dbReference type="PANTHER" id="PTHR44757:SF2">
    <property type="entry name" value="BIOFILM ARCHITECTURE MAINTENANCE PROTEIN MBAA"/>
    <property type="match status" value="1"/>
</dbReference>
<dbReference type="InterPro" id="IPR043128">
    <property type="entry name" value="Rev_trsase/Diguanyl_cyclase"/>
</dbReference>
<feature type="domain" description="EAL" evidence="1">
    <location>
        <begin position="135"/>
        <end position="386"/>
    </location>
</feature>
<dbReference type="OrthoDB" id="9814202at2"/>
<dbReference type="InterPro" id="IPR000160">
    <property type="entry name" value="GGDEF_dom"/>
</dbReference>
<dbReference type="AlphaFoldDB" id="A0A447IAL6"/>
<dbReference type="CDD" id="cd01949">
    <property type="entry name" value="GGDEF"/>
    <property type="match status" value="1"/>
</dbReference>
<dbReference type="Gene3D" id="3.20.20.450">
    <property type="entry name" value="EAL domain"/>
    <property type="match status" value="1"/>
</dbReference>
<feature type="domain" description="GGDEF" evidence="2">
    <location>
        <begin position="1"/>
        <end position="126"/>
    </location>
</feature>
<dbReference type="InterPro" id="IPR001633">
    <property type="entry name" value="EAL_dom"/>
</dbReference>
<protein>
    <submittedName>
        <fullName evidence="3">Phytochrome-like protein cph2</fullName>
    </submittedName>
</protein>
<reference evidence="3 4" key="1">
    <citation type="submission" date="2018-12" db="EMBL/GenBank/DDBJ databases">
        <authorList>
            <person name="Criscuolo A."/>
        </authorList>
    </citation>
    <scope>NUCLEOTIDE SEQUENCE [LARGE SCALE GENOMIC DNA]</scope>
    <source>
        <strain evidence="3">ACIP1116281</strain>
    </source>
</reference>
<accession>A0A447IAL6</accession>
<evidence type="ECO:0000259" key="2">
    <source>
        <dbReference type="PROSITE" id="PS50887"/>
    </source>
</evidence>
<organism evidence="3 4">
    <name type="scientific">Devosia equisanguinis</name>
    <dbReference type="NCBI Taxonomy" id="2490941"/>
    <lineage>
        <taxon>Bacteria</taxon>
        <taxon>Pseudomonadati</taxon>
        <taxon>Pseudomonadota</taxon>
        <taxon>Alphaproteobacteria</taxon>
        <taxon>Hyphomicrobiales</taxon>
        <taxon>Devosiaceae</taxon>
        <taxon>Devosia</taxon>
    </lineage>
</organism>
<dbReference type="InterPro" id="IPR035919">
    <property type="entry name" value="EAL_sf"/>
</dbReference>
<dbReference type="RefSeq" id="WP_126150034.1">
    <property type="nucleotide sequence ID" value="NZ_UZWD01000023.1"/>
</dbReference>
<proteinExistence type="predicted"/>
<dbReference type="PROSITE" id="PS50883">
    <property type="entry name" value="EAL"/>
    <property type="match status" value="1"/>
</dbReference>
<dbReference type="InterPro" id="IPR029787">
    <property type="entry name" value="Nucleotide_cyclase"/>
</dbReference>
<dbReference type="Gene3D" id="3.30.70.270">
    <property type="match status" value="1"/>
</dbReference>
<dbReference type="InterPro" id="IPR052155">
    <property type="entry name" value="Biofilm_reg_signaling"/>
</dbReference>
<dbReference type="PROSITE" id="PS50887">
    <property type="entry name" value="GGDEF"/>
    <property type="match status" value="1"/>
</dbReference>
<dbReference type="SUPFAM" id="SSF141868">
    <property type="entry name" value="EAL domain-like"/>
    <property type="match status" value="1"/>
</dbReference>
<keyword evidence="4" id="KW-1185">Reference proteome</keyword>
<evidence type="ECO:0000313" key="3">
    <source>
        <dbReference type="EMBL" id="VDS04453.1"/>
    </source>
</evidence>
<sequence>MIIDLDEFKHVNDSFGHIVGDMLLEQVADRLKKAAPEGAILARLGGDEFIMLSPYSGNAQLLADRVLDAFQAPFSVDGLNLPSKVSVGLVTSADSSDELDELMTKADLALFAAKSGGRGRSQLFHAQMDIDYHYRQRLKADLRDAVADGELSLAFQPLFDIDTRRVVSCEALARWNHAELGPVPPATFIPLAEEMGLISDITAWVVKNAARECSQWPGAVGVAVNVSARDFRGLDLPELIDAALVDSALPAARFEIEVTETAVIEERELANRTLKTLADKGIAIALDDFGTGYSSLSYLNALPFTKLKIDRSFLVDIATKPRALRLLASVARLGRDLDLTVVAEGVETEAQLEAMVAHTLVQQVQGYHFSRPLPARDISELIARFNSGASKDQAAENRKHG</sequence>
<dbReference type="SMART" id="SM00267">
    <property type="entry name" value="GGDEF"/>
    <property type="match status" value="1"/>
</dbReference>
<dbReference type="EMBL" id="UZWD01000023">
    <property type="protein sequence ID" value="VDS04453.1"/>
    <property type="molecule type" value="Genomic_DNA"/>
</dbReference>
<dbReference type="Proteomes" id="UP000268844">
    <property type="component" value="Unassembled WGS sequence"/>
</dbReference>
<dbReference type="SUPFAM" id="SSF55073">
    <property type="entry name" value="Nucleotide cyclase"/>
    <property type="match status" value="1"/>
</dbReference>
<dbReference type="Pfam" id="PF00990">
    <property type="entry name" value="GGDEF"/>
    <property type="match status" value="1"/>
</dbReference>
<gene>
    <name evidence="3" type="primary">cph2_1</name>
    <name evidence="3" type="ORF">DEVEQU_01590</name>
</gene>
<evidence type="ECO:0000259" key="1">
    <source>
        <dbReference type="PROSITE" id="PS50883"/>
    </source>
</evidence>